<dbReference type="RefSeq" id="WP_025226755.1">
    <property type="nucleotide sequence ID" value="NZ_CP007139.1"/>
</dbReference>
<reference evidence="3 4" key="1">
    <citation type="journal article" date="2014" name="PLoS ONE">
        <title>The first complete genome sequence of the class fimbriimonadia in the phylum armatimonadetes.</title>
        <authorList>
            <person name="Hu Z.Y."/>
            <person name="Wang Y.Z."/>
            <person name="Im W.T."/>
            <person name="Wang S.Y."/>
            <person name="Zhao G.P."/>
            <person name="Zheng H.J."/>
            <person name="Quan Z.X."/>
        </authorList>
    </citation>
    <scope>NUCLEOTIDE SEQUENCE [LARGE SCALE GENOMIC DNA]</scope>
    <source>
        <strain evidence="3">Gsoil 348</strain>
    </source>
</reference>
<proteinExistence type="predicted"/>
<dbReference type="eggNOG" id="COG2041">
    <property type="taxonomic scope" value="Bacteria"/>
</dbReference>
<dbReference type="EMBL" id="CP007139">
    <property type="protein sequence ID" value="AIE84621.1"/>
    <property type="molecule type" value="Genomic_DNA"/>
</dbReference>
<feature type="domain" description="Oxidoreductase molybdopterin-binding" evidence="2">
    <location>
        <begin position="91"/>
        <end position="252"/>
    </location>
</feature>
<dbReference type="STRING" id="661478.OP10G_1253"/>
<dbReference type="HOGENOM" id="CLU_045520_2_0_0"/>
<evidence type="ECO:0000259" key="2">
    <source>
        <dbReference type="Pfam" id="PF00174"/>
    </source>
</evidence>
<evidence type="ECO:0000313" key="3">
    <source>
        <dbReference type="EMBL" id="AIE84621.1"/>
    </source>
</evidence>
<dbReference type="Pfam" id="PF00174">
    <property type="entry name" value="Oxidored_molyb"/>
    <property type="match status" value="1"/>
</dbReference>
<keyword evidence="4" id="KW-1185">Reference proteome</keyword>
<dbReference type="PANTHER" id="PTHR43032:SF2">
    <property type="entry name" value="BLL0505 PROTEIN"/>
    <property type="match status" value="1"/>
</dbReference>
<name>A0A068NME2_FIMGI</name>
<feature type="transmembrane region" description="Helical" evidence="1">
    <location>
        <begin position="19"/>
        <end position="37"/>
    </location>
</feature>
<dbReference type="InterPro" id="IPR000572">
    <property type="entry name" value="OxRdtase_Mopterin-bd_dom"/>
</dbReference>
<dbReference type="SUPFAM" id="SSF56524">
    <property type="entry name" value="Oxidoreductase molybdopterin-binding domain"/>
    <property type="match status" value="1"/>
</dbReference>
<keyword evidence="1" id="KW-1133">Transmembrane helix</keyword>
<organism evidence="3 4">
    <name type="scientific">Fimbriimonas ginsengisoli Gsoil 348</name>
    <dbReference type="NCBI Taxonomy" id="661478"/>
    <lineage>
        <taxon>Bacteria</taxon>
        <taxon>Bacillati</taxon>
        <taxon>Armatimonadota</taxon>
        <taxon>Fimbriimonadia</taxon>
        <taxon>Fimbriimonadales</taxon>
        <taxon>Fimbriimonadaceae</taxon>
        <taxon>Fimbriimonas</taxon>
    </lineage>
</organism>
<dbReference type="PANTHER" id="PTHR43032">
    <property type="entry name" value="PROTEIN-METHIONINE-SULFOXIDE REDUCTASE"/>
    <property type="match status" value="1"/>
</dbReference>
<gene>
    <name evidence="3" type="ORF">OP10G_1253</name>
</gene>
<keyword evidence="1" id="KW-0812">Transmembrane</keyword>
<dbReference type="InterPro" id="IPR036374">
    <property type="entry name" value="OxRdtase_Mopterin-bd_sf"/>
</dbReference>
<dbReference type="KEGG" id="fgi:OP10G_1253"/>
<accession>A0A068NME2</accession>
<dbReference type="Gene3D" id="3.90.420.10">
    <property type="entry name" value="Oxidoreductase, molybdopterin-binding domain"/>
    <property type="match status" value="1"/>
</dbReference>
<protein>
    <submittedName>
        <fullName evidence="3">Molybdopterin-binding oxidoreductase</fullName>
    </submittedName>
</protein>
<evidence type="ECO:0000313" key="4">
    <source>
        <dbReference type="Proteomes" id="UP000027982"/>
    </source>
</evidence>
<sequence>MSEPLEPHQQMKRMSRRSFLWAGVAVFGTYGGVTWLASRRDDDGVAWPFRKVLEANEQLQRDLYNGMALAPTFDPARAIEPTVNSLDEEANVEELDIDEWRLSVAGLPGLDEPMQLTMAQLKKLPKIDQTTELNCIEGWTAIVHWTGVRFVDLIDHITGELMKKAKPEDRSGLKTRPEYVGLESVEGFYYVGLDTPSALHPQTLLAYEMNGQPLTLEHGAPIRLVIPTKYGIKNIKRIGTITFGSARPKDYWAEQGYDWYAGL</sequence>
<dbReference type="OrthoDB" id="9778777at2"/>
<dbReference type="Proteomes" id="UP000027982">
    <property type="component" value="Chromosome"/>
</dbReference>
<evidence type="ECO:0000256" key="1">
    <source>
        <dbReference type="SAM" id="Phobius"/>
    </source>
</evidence>
<keyword evidence="1" id="KW-0472">Membrane</keyword>
<dbReference type="AlphaFoldDB" id="A0A068NME2"/>